<accession>A0A151I7D7</accession>
<sequence>MPPTSRKHICLYTKDNLNSAIEAINAGSIFTATAEKYRIPRSTLRAKILKKYADKNPSPNTILTVDEEDLLVDWIFYMSRNDFPVTKLQVINSVQVLVRNLNRNNPFKDDKPDR</sequence>
<organism evidence="2 3">
    <name type="scientific">Cyphomyrmex costatus</name>
    <dbReference type="NCBI Taxonomy" id="456900"/>
    <lineage>
        <taxon>Eukaryota</taxon>
        <taxon>Metazoa</taxon>
        <taxon>Ecdysozoa</taxon>
        <taxon>Arthropoda</taxon>
        <taxon>Hexapoda</taxon>
        <taxon>Insecta</taxon>
        <taxon>Pterygota</taxon>
        <taxon>Neoptera</taxon>
        <taxon>Endopterygota</taxon>
        <taxon>Hymenoptera</taxon>
        <taxon>Apocrita</taxon>
        <taxon>Aculeata</taxon>
        <taxon>Formicoidea</taxon>
        <taxon>Formicidae</taxon>
        <taxon>Myrmicinae</taxon>
        <taxon>Cyphomyrmex</taxon>
    </lineage>
</organism>
<evidence type="ECO:0000313" key="2">
    <source>
        <dbReference type="EMBL" id="KYM94018.1"/>
    </source>
</evidence>
<evidence type="ECO:0000256" key="1">
    <source>
        <dbReference type="ARBA" id="ARBA00004123"/>
    </source>
</evidence>
<dbReference type="InterPro" id="IPR009057">
    <property type="entry name" value="Homeodomain-like_sf"/>
</dbReference>
<proteinExistence type="predicted"/>
<dbReference type="SUPFAM" id="SSF46689">
    <property type="entry name" value="Homeodomain-like"/>
    <property type="match status" value="1"/>
</dbReference>
<reference evidence="2 3" key="1">
    <citation type="submission" date="2016-03" db="EMBL/GenBank/DDBJ databases">
        <title>Cyphomyrmex costatus WGS genome.</title>
        <authorList>
            <person name="Nygaard S."/>
            <person name="Hu H."/>
            <person name="Boomsma J."/>
            <person name="Zhang G."/>
        </authorList>
    </citation>
    <scope>NUCLEOTIDE SEQUENCE [LARGE SCALE GENOMIC DNA]</scope>
    <source>
        <strain evidence="2">MS0001</strain>
        <tissue evidence="2">Whole body</tissue>
    </source>
</reference>
<gene>
    <name evidence="2" type="ORF">ALC62_15365</name>
</gene>
<dbReference type="EMBL" id="KQ978427">
    <property type="protein sequence ID" value="KYM94018.1"/>
    <property type="molecule type" value="Genomic_DNA"/>
</dbReference>
<protein>
    <recommendedName>
        <fullName evidence="4">HTH psq-type domain-containing protein</fullName>
    </recommendedName>
</protein>
<evidence type="ECO:0000313" key="3">
    <source>
        <dbReference type="Proteomes" id="UP000078542"/>
    </source>
</evidence>
<evidence type="ECO:0008006" key="4">
    <source>
        <dbReference type="Google" id="ProtNLM"/>
    </source>
</evidence>
<comment type="subcellular location">
    <subcellularLocation>
        <location evidence="1">Nucleus</location>
    </subcellularLocation>
</comment>
<dbReference type="AlphaFoldDB" id="A0A151I7D7"/>
<dbReference type="Gene3D" id="1.10.10.60">
    <property type="entry name" value="Homeodomain-like"/>
    <property type="match status" value="1"/>
</dbReference>
<dbReference type="STRING" id="456900.A0A151I7D7"/>
<name>A0A151I7D7_9HYME</name>
<dbReference type="Proteomes" id="UP000078542">
    <property type="component" value="Unassembled WGS sequence"/>
</dbReference>
<keyword evidence="3" id="KW-1185">Reference proteome</keyword>
<dbReference type="GO" id="GO:0005634">
    <property type="term" value="C:nucleus"/>
    <property type="evidence" value="ECO:0007669"/>
    <property type="project" value="UniProtKB-SubCell"/>
</dbReference>